<accession>A0A5B9MK48</accession>
<keyword evidence="7" id="KW-0143">Chaperone</keyword>
<evidence type="ECO:0000256" key="6">
    <source>
        <dbReference type="ARBA" id="ARBA00023134"/>
    </source>
</evidence>
<evidence type="ECO:0000256" key="3">
    <source>
        <dbReference type="ARBA" id="ARBA00022723"/>
    </source>
</evidence>
<evidence type="ECO:0000313" key="12">
    <source>
        <dbReference type="Proteomes" id="UP000321353"/>
    </source>
</evidence>
<dbReference type="NCBIfam" id="TIGR00640">
    <property type="entry name" value="acid_CoA_mut_C"/>
    <property type="match status" value="1"/>
</dbReference>
<name>A0A5B9MK48_9BACT</name>
<dbReference type="Pfam" id="PF03308">
    <property type="entry name" value="MeaB"/>
    <property type="match status" value="1"/>
</dbReference>
<gene>
    <name evidence="11" type="ORF">Mal15_56660</name>
</gene>
<evidence type="ECO:0000256" key="9">
    <source>
        <dbReference type="ARBA" id="ARBA00023285"/>
    </source>
</evidence>
<dbReference type="KEGG" id="smam:Mal15_56660"/>
<dbReference type="GO" id="GO:0016853">
    <property type="term" value="F:isomerase activity"/>
    <property type="evidence" value="ECO:0007669"/>
    <property type="project" value="UniProtKB-KW"/>
</dbReference>
<dbReference type="InterPro" id="IPR006159">
    <property type="entry name" value="Acid_CoA_mut_C"/>
</dbReference>
<dbReference type="InterPro" id="IPR027417">
    <property type="entry name" value="P-loop_NTPase"/>
</dbReference>
<evidence type="ECO:0000259" key="10">
    <source>
        <dbReference type="PROSITE" id="PS51332"/>
    </source>
</evidence>
<dbReference type="Proteomes" id="UP000321353">
    <property type="component" value="Chromosome"/>
</dbReference>
<sequence length="401" mass="42789">MSPNATEIPTGSPEAQCAGANVLRSNRVLLAKVGLDGHDRGIKIVARGLRDAGYHVIYGGIWQSPDAVAAAAAEEDADWLGLSLLSGAHMTLVPRVIDALRATGNQHTECLVGGIIPKEDTERLRQLGVCGVFGPGTSIAEIVDFLRQRSPQQTETVDLTSGVDSGDRVALPDRVLLGRLLSLIEQGGLSATMLNDLHRQRAGKTTRVMAFTGSAGVGKSSLIANLLPRLVQRDQRVAVLACDPQSPITGGALLGDRVRMSAGSDERVFIRSLAVPSGQQGIAHRLDQMLLVLAHFGFDLVLVESVGVGQGDVAIRQHVDRVYLLLQPESGDAIQWEKAGLLEIADMIVINKCDLPGADRLETELREQVNLPGSRGVPVVRAGQSEPSGWDEIIRDMTGEQ</sequence>
<dbReference type="SUPFAM" id="SSF52242">
    <property type="entry name" value="Cobalamin (vitamin B12)-binding domain"/>
    <property type="match status" value="1"/>
</dbReference>
<keyword evidence="3" id="KW-0479">Metal-binding</keyword>
<reference evidence="11 12" key="1">
    <citation type="submission" date="2019-02" db="EMBL/GenBank/DDBJ databases">
        <title>Planctomycetal bacteria perform biofilm scaping via a novel small molecule.</title>
        <authorList>
            <person name="Jeske O."/>
            <person name="Boedeker C."/>
            <person name="Wiegand S."/>
            <person name="Breitling P."/>
            <person name="Kallscheuer N."/>
            <person name="Jogler M."/>
            <person name="Rohde M."/>
            <person name="Petersen J."/>
            <person name="Medema M.H."/>
            <person name="Surup F."/>
            <person name="Jogler C."/>
        </authorList>
    </citation>
    <scope>NUCLEOTIDE SEQUENCE [LARGE SCALE GENOMIC DNA]</scope>
    <source>
        <strain evidence="11 12">Mal15</strain>
    </source>
</reference>
<keyword evidence="12" id="KW-1185">Reference proteome</keyword>
<keyword evidence="6" id="KW-0342">GTP-binding</keyword>
<dbReference type="InterPro" id="IPR006158">
    <property type="entry name" value="Cobalamin-bd"/>
</dbReference>
<keyword evidence="9" id="KW-0170">Cobalt</keyword>
<feature type="domain" description="B12-binding" evidence="10">
    <location>
        <begin position="25"/>
        <end position="153"/>
    </location>
</feature>
<dbReference type="GO" id="GO:0016787">
    <property type="term" value="F:hydrolase activity"/>
    <property type="evidence" value="ECO:0007669"/>
    <property type="project" value="UniProtKB-KW"/>
</dbReference>
<dbReference type="EMBL" id="CP036264">
    <property type="protein sequence ID" value="QEG01589.1"/>
    <property type="molecule type" value="Genomic_DNA"/>
</dbReference>
<organism evidence="11 12">
    <name type="scientific">Stieleria maiorica</name>
    <dbReference type="NCBI Taxonomy" id="2795974"/>
    <lineage>
        <taxon>Bacteria</taxon>
        <taxon>Pseudomonadati</taxon>
        <taxon>Planctomycetota</taxon>
        <taxon>Planctomycetia</taxon>
        <taxon>Pirellulales</taxon>
        <taxon>Pirellulaceae</taxon>
        <taxon>Stieleria</taxon>
    </lineage>
</organism>
<evidence type="ECO:0000256" key="1">
    <source>
        <dbReference type="ARBA" id="ARBA00001922"/>
    </source>
</evidence>
<dbReference type="GO" id="GO:0031419">
    <property type="term" value="F:cobalamin binding"/>
    <property type="evidence" value="ECO:0007669"/>
    <property type="project" value="UniProtKB-KW"/>
</dbReference>
<keyword evidence="4" id="KW-0547">Nucleotide-binding</keyword>
<dbReference type="GO" id="GO:0046872">
    <property type="term" value="F:metal ion binding"/>
    <property type="evidence" value="ECO:0007669"/>
    <property type="project" value="UniProtKB-KW"/>
</dbReference>
<comment type="cofactor">
    <cofactor evidence="1">
        <name>adenosylcob(III)alamin</name>
        <dbReference type="ChEBI" id="CHEBI:18408"/>
    </cofactor>
</comment>
<keyword evidence="5 11" id="KW-0378">Hydrolase</keyword>
<dbReference type="Gene3D" id="3.40.50.280">
    <property type="entry name" value="Cobalamin-binding domain"/>
    <property type="match status" value="1"/>
</dbReference>
<evidence type="ECO:0000313" key="11">
    <source>
        <dbReference type="EMBL" id="QEG01589.1"/>
    </source>
</evidence>
<dbReference type="Gene3D" id="3.40.50.300">
    <property type="entry name" value="P-loop containing nucleotide triphosphate hydrolases"/>
    <property type="match status" value="1"/>
</dbReference>
<keyword evidence="8" id="KW-0413">Isomerase</keyword>
<dbReference type="EC" id="3.6.-.-" evidence="11"/>
<evidence type="ECO:0000256" key="7">
    <source>
        <dbReference type="ARBA" id="ARBA00023186"/>
    </source>
</evidence>
<dbReference type="PANTHER" id="PTHR43087:SF1">
    <property type="entry name" value="LAO_AO TRANSPORT SYSTEM ATPASE"/>
    <property type="match status" value="1"/>
</dbReference>
<dbReference type="PANTHER" id="PTHR43087">
    <property type="entry name" value="LYSINE/ARGININE/ORNITHINE TRANSPORT SYSTEM KINASE"/>
    <property type="match status" value="1"/>
</dbReference>
<proteinExistence type="predicted"/>
<protein>
    <submittedName>
        <fullName evidence="11">Putative GTPase</fullName>
        <ecNumber evidence="11">3.6.-.-</ecNumber>
    </submittedName>
</protein>
<dbReference type="InterPro" id="IPR036724">
    <property type="entry name" value="Cobalamin-bd_sf"/>
</dbReference>
<dbReference type="AlphaFoldDB" id="A0A5B9MK48"/>
<evidence type="ECO:0000256" key="5">
    <source>
        <dbReference type="ARBA" id="ARBA00022801"/>
    </source>
</evidence>
<dbReference type="PROSITE" id="PS51332">
    <property type="entry name" value="B12_BINDING"/>
    <property type="match status" value="1"/>
</dbReference>
<evidence type="ECO:0000256" key="4">
    <source>
        <dbReference type="ARBA" id="ARBA00022741"/>
    </source>
</evidence>
<evidence type="ECO:0000256" key="8">
    <source>
        <dbReference type="ARBA" id="ARBA00023235"/>
    </source>
</evidence>
<dbReference type="GO" id="GO:0005525">
    <property type="term" value="F:GTP binding"/>
    <property type="evidence" value="ECO:0007669"/>
    <property type="project" value="UniProtKB-KW"/>
</dbReference>
<keyword evidence="2" id="KW-0846">Cobalamin</keyword>
<dbReference type="SUPFAM" id="SSF52540">
    <property type="entry name" value="P-loop containing nucleoside triphosphate hydrolases"/>
    <property type="match status" value="1"/>
</dbReference>
<dbReference type="InterPro" id="IPR052040">
    <property type="entry name" value="GTPase/Isobutyryl-CoA_mutase"/>
</dbReference>
<dbReference type="Pfam" id="PF02310">
    <property type="entry name" value="B12-binding"/>
    <property type="match status" value="1"/>
</dbReference>
<evidence type="ECO:0000256" key="2">
    <source>
        <dbReference type="ARBA" id="ARBA00022628"/>
    </source>
</evidence>